<dbReference type="AlphaFoldDB" id="A0A809Y6A4"/>
<reference evidence="2" key="1">
    <citation type="submission" date="2020-05" db="EMBL/GenBank/DDBJ databases">
        <title>Complete genome sequence of Bradyrhizobium diazoefficiens XF3 isolated from soybean nodule.</title>
        <authorList>
            <person name="Noda R."/>
            <person name="Kakizaki K."/>
            <person name="Minamisawa K."/>
        </authorList>
    </citation>
    <scope>NUCLEOTIDE SEQUENCE</scope>
    <source>
        <strain evidence="2">XF3</strain>
    </source>
</reference>
<evidence type="ECO:0000313" key="2">
    <source>
        <dbReference type="EMBL" id="BCE35334.1"/>
    </source>
</evidence>
<accession>A0A809Y6A4</accession>
<evidence type="ECO:0000256" key="1">
    <source>
        <dbReference type="SAM" id="MobiDB-lite"/>
    </source>
</evidence>
<feature type="compositionally biased region" description="Polar residues" evidence="1">
    <location>
        <begin position="14"/>
        <end position="25"/>
    </location>
</feature>
<organism evidence="2">
    <name type="scientific">Bradyrhizobium diazoefficiens</name>
    <dbReference type="NCBI Taxonomy" id="1355477"/>
    <lineage>
        <taxon>Bacteria</taxon>
        <taxon>Pseudomonadati</taxon>
        <taxon>Pseudomonadota</taxon>
        <taxon>Alphaproteobacteria</taxon>
        <taxon>Hyphomicrobiales</taxon>
        <taxon>Nitrobacteraceae</taxon>
        <taxon>Bradyrhizobium</taxon>
    </lineage>
</organism>
<dbReference type="EMBL" id="AP023093">
    <property type="protein sequence ID" value="BCE35334.1"/>
    <property type="molecule type" value="Genomic_DNA"/>
</dbReference>
<gene>
    <name evidence="2" type="ORF">XF3B_03650</name>
</gene>
<name>A0A809Y6A4_9BRAD</name>
<protein>
    <submittedName>
        <fullName evidence="2">Uncharacterized protein</fullName>
    </submittedName>
</protein>
<feature type="region of interest" description="Disordered" evidence="1">
    <location>
        <begin position="1"/>
        <end position="25"/>
    </location>
</feature>
<proteinExistence type="predicted"/>
<sequence length="85" mass="9115">MLVPPGNRRRSSVGPITSTVPTTASRQNAMKALEAVIIRKQTLAGKSADDGKLLRFGYGSKTVEGITALRSRPPRMNRRGPVGVI</sequence>